<evidence type="ECO:0000256" key="1">
    <source>
        <dbReference type="SAM" id="MobiDB-lite"/>
    </source>
</evidence>
<dbReference type="InterPro" id="IPR023393">
    <property type="entry name" value="START-like_dom_sf"/>
</dbReference>
<feature type="region of interest" description="Disordered" evidence="1">
    <location>
        <begin position="109"/>
        <end position="163"/>
    </location>
</feature>
<keyword evidence="4" id="KW-1185">Reference proteome</keyword>
<accession>W7A0Z4</accession>
<protein>
    <recommendedName>
        <fullName evidence="5">StAR-related lipid transfer protein</fullName>
    </recommendedName>
</protein>
<dbReference type="Gene3D" id="3.30.530.20">
    <property type="match status" value="1"/>
</dbReference>
<dbReference type="GeneID" id="20039527"/>
<dbReference type="VEuPathDB" id="PlasmoDB:C922_04253"/>
<sequence>MIFKKSKLLGLSLLLVFVEYVCRDGGRKWMSLFRRWEAVSYNGSDMILSQSRWGKNAYRLSRKSILQFEKGYEQVRQKERIERSSLVCIVPSGMPRFRMLHDDVKAQKQPLLREGTENDISLSGNAEAAVDSEAKGQTQLKSQPAPEGGSPPQSTPTKPSPLIEQNTMDHYIDVCTQIRNKKFSFNNCELFHQSPTVTLYRNMLQDKSQTRYDLIGYGTLDDVSLYGASQALNNIDIIKQWNKNIYKINYLKLNKDSLLQKYQKNEKIDASKYILQDGHLKGNPRYIYLINGLPWPFKSHDTAYEFYQKYTGDQKMLLVANRSANEVFAPSGYYTRINNYENFFCLYPKSDDFYEKGLEYVISVYYDVNIHEFFRNKILSQIFPSLIFNLHDSSKKMTEEGLSVSADGIRKELPFQLTESATLNHADNQDGIEMSTSPFFGATVLRIIFVDPFYYIWTTNVTLFKKIYGIVTCVF</sequence>
<dbReference type="RefSeq" id="XP_008818060.1">
    <property type="nucleotide sequence ID" value="XM_008819838.1"/>
</dbReference>
<dbReference type="SUPFAM" id="SSF55961">
    <property type="entry name" value="Bet v1-like"/>
    <property type="match status" value="1"/>
</dbReference>
<feature type="compositionally biased region" description="Low complexity" evidence="1">
    <location>
        <begin position="150"/>
        <end position="161"/>
    </location>
</feature>
<evidence type="ECO:0000313" key="4">
    <source>
        <dbReference type="Proteomes" id="UP000030640"/>
    </source>
</evidence>
<dbReference type="EMBL" id="KI965480">
    <property type="protein sequence ID" value="EUD65310.1"/>
    <property type="molecule type" value="Genomic_DNA"/>
</dbReference>
<reference evidence="3 4" key="1">
    <citation type="submission" date="2013-02" db="EMBL/GenBank/DDBJ databases">
        <title>The Genome Sequence of Plasmodium inui San Antonio 1.</title>
        <authorList>
            <consortium name="The Broad Institute Genome Sequencing Platform"/>
            <consortium name="The Broad Institute Genome Sequencing Center for Infectious Disease"/>
            <person name="Neafsey D."/>
            <person name="Cheeseman I."/>
            <person name="Volkman S."/>
            <person name="Adams J."/>
            <person name="Walker B."/>
            <person name="Young S.K."/>
            <person name="Zeng Q."/>
            <person name="Gargeya S."/>
            <person name="Fitzgerald M."/>
            <person name="Haas B."/>
            <person name="Abouelleil A."/>
            <person name="Alvarado L."/>
            <person name="Arachchi H.M."/>
            <person name="Berlin A.M."/>
            <person name="Chapman S.B."/>
            <person name="Dewar J."/>
            <person name="Goldberg J."/>
            <person name="Griggs A."/>
            <person name="Gujja S."/>
            <person name="Hansen M."/>
            <person name="Howarth C."/>
            <person name="Imamovic A."/>
            <person name="Larimer J."/>
            <person name="McCowan C."/>
            <person name="Murphy C."/>
            <person name="Neiman D."/>
            <person name="Pearson M."/>
            <person name="Priest M."/>
            <person name="Roberts A."/>
            <person name="Saif S."/>
            <person name="Shea T."/>
            <person name="Sisk P."/>
            <person name="Sykes S."/>
            <person name="Wortman J."/>
            <person name="Nusbaum C."/>
            <person name="Birren B."/>
        </authorList>
    </citation>
    <scope>NUCLEOTIDE SEQUENCE [LARGE SCALE GENOMIC DNA]</scope>
    <source>
        <strain evidence="3 4">San Antonio 1</strain>
    </source>
</reference>
<dbReference type="Proteomes" id="UP000030640">
    <property type="component" value="Unassembled WGS sequence"/>
</dbReference>
<feature type="chain" id="PRO_5004890147" description="StAR-related lipid transfer protein" evidence="2">
    <location>
        <begin position="24"/>
        <end position="475"/>
    </location>
</feature>
<evidence type="ECO:0000256" key="2">
    <source>
        <dbReference type="SAM" id="SignalP"/>
    </source>
</evidence>
<name>W7A0Z4_9APIC</name>
<gene>
    <name evidence="3" type="ORF">C922_04253</name>
</gene>
<dbReference type="AlphaFoldDB" id="W7A0Z4"/>
<keyword evidence="2" id="KW-0732">Signal</keyword>
<proteinExistence type="predicted"/>
<evidence type="ECO:0000313" key="3">
    <source>
        <dbReference type="EMBL" id="EUD65310.1"/>
    </source>
</evidence>
<evidence type="ECO:0008006" key="5">
    <source>
        <dbReference type="Google" id="ProtNLM"/>
    </source>
</evidence>
<organism evidence="3 4">
    <name type="scientific">Plasmodium inui San Antonio 1</name>
    <dbReference type="NCBI Taxonomy" id="1237626"/>
    <lineage>
        <taxon>Eukaryota</taxon>
        <taxon>Sar</taxon>
        <taxon>Alveolata</taxon>
        <taxon>Apicomplexa</taxon>
        <taxon>Aconoidasida</taxon>
        <taxon>Haemosporida</taxon>
        <taxon>Plasmodiidae</taxon>
        <taxon>Plasmodium</taxon>
        <taxon>Plasmodium (Plasmodium)</taxon>
    </lineage>
</organism>
<feature type="signal peptide" evidence="2">
    <location>
        <begin position="1"/>
        <end position="23"/>
    </location>
</feature>
<dbReference type="OrthoDB" id="370316at2759"/>